<evidence type="ECO:0000313" key="4">
    <source>
        <dbReference type="RefSeq" id="XP_022257210.1"/>
    </source>
</evidence>
<dbReference type="Proteomes" id="UP000694941">
    <property type="component" value="Unplaced"/>
</dbReference>
<dbReference type="GeneID" id="111089284"/>
<feature type="non-terminal residue" evidence="4">
    <location>
        <position position="480"/>
    </location>
</feature>
<feature type="domain" description="DM2" evidence="2">
    <location>
        <begin position="47"/>
        <end position="161"/>
    </location>
</feature>
<accession>A0ABM1TMV4</accession>
<sequence>MKPSGHTPRSKVEKGCLPGRIVEGTFNSKDGLIPDGSNQSGGTISIIAEEIHSFGDQLKLPDKSVVNVLLDGQLMATLDPMDHLDLYGALYRLFVWHNAYTVCYECHGCDKQVLKKWVDLLNGEVIGLHEKSFLCPDFWRGSLRFATNNNNTTVNIPGFSLFPSPELDRSSWQEMKNPYINTFENKEKSPEHKEKVFAPYEVSSCLEILDICSVDSIPLHLICPLRFCLCVKSSAKFLQASEFLHYVNSKGKVSVILRLKIADKTLLPKYDIGDSYTSKAWKKAVLCGSVQTPFLEIQDHTKDLNFLLVSDNPVSSSSVSVYPLYDPSSLDANFYHDLITSCKPSIYNIEHARQDIRTHLEHIPEMSDISFQCFVQLQGNVQKIVKDQFTDNKKDVCQTGNLSDNDLNTIHSVVLQNWKLTKLSHSESLPKKMKRVFASYAELADPSNWPEMRSLYQKESQNKLSLPGATAVAEAPLPDA</sequence>
<protein>
    <submittedName>
        <fullName evidence="4">Uncharacterized protein LOC111089284</fullName>
    </submittedName>
</protein>
<dbReference type="RefSeq" id="XP_022257210.1">
    <property type="nucleotide sequence ID" value="XM_022401502.1"/>
</dbReference>
<dbReference type="PANTHER" id="PTHR14382:SF1">
    <property type="entry name" value="MDM2-BINDING PROTEIN"/>
    <property type="match status" value="1"/>
</dbReference>
<evidence type="ECO:0000256" key="1">
    <source>
        <dbReference type="SAM" id="MobiDB-lite"/>
    </source>
</evidence>
<feature type="region of interest" description="Disordered" evidence="1">
    <location>
        <begin position="460"/>
        <end position="480"/>
    </location>
</feature>
<proteinExistence type="predicted"/>
<evidence type="ECO:0000313" key="3">
    <source>
        <dbReference type="Proteomes" id="UP000694941"/>
    </source>
</evidence>
<gene>
    <name evidence="4" type="primary">LOC111089284</name>
</gene>
<dbReference type="Pfam" id="PF14918">
    <property type="entry name" value="MTBP_N"/>
    <property type="match status" value="1"/>
</dbReference>
<keyword evidence="3" id="KW-1185">Reference proteome</keyword>
<name>A0ABM1TMV4_LIMPO</name>
<reference evidence="4" key="1">
    <citation type="submission" date="2025-08" db="UniProtKB">
        <authorList>
            <consortium name="RefSeq"/>
        </authorList>
    </citation>
    <scope>IDENTIFICATION</scope>
    <source>
        <tissue evidence="4">Muscle</tissue>
    </source>
</reference>
<dbReference type="InterPro" id="IPR029421">
    <property type="entry name" value="MTBP_N"/>
</dbReference>
<evidence type="ECO:0000259" key="2">
    <source>
        <dbReference type="Pfam" id="PF14918"/>
    </source>
</evidence>
<dbReference type="InterPro" id="IPR039061">
    <property type="entry name" value="MTBP"/>
</dbReference>
<dbReference type="PANTHER" id="PTHR14382">
    <property type="entry name" value="MDM2-BINDING PROTEIN"/>
    <property type="match status" value="1"/>
</dbReference>
<organism evidence="3 4">
    <name type="scientific">Limulus polyphemus</name>
    <name type="common">Atlantic horseshoe crab</name>
    <dbReference type="NCBI Taxonomy" id="6850"/>
    <lineage>
        <taxon>Eukaryota</taxon>
        <taxon>Metazoa</taxon>
        <taxon>Ecdysozoa</taxon>
        <taxon>Arthropoda</taxon>
        <taxon>Chelicerata</taxon>
        <taxon>Merostomata</taxon>
        <taxon>Xiphosura</taxon>
        <taxon>Limulidae</taxon>
        <taxon>Limulus</taxon>
    </lineage>
</organism>